<comment type="function">
    <text evidence="14">Catalyzes the reduction of glutathione disulfide (GSSG) to reduced glutathione (GSH).</text>
</comment>
<dbReference type="InterPro" id="IPR004099">
    <property type="entry name" value="Pyr_nucl-diS_OxRdtase_dimer"/>
</dbReference>
<dbReference type="STRING" id="1244869.H261_15532"/>
<dbReference type="PIRSF" id="PIRSF000350">
    <property type="entry name" value="Mercury_reductase_MerA"/>
    <property type="match status" value="1"/>
</dbReference>
<keyword evidence="8 13" id="KW-0676">Redox-active center</keyword>
<feature type="binding site" evidence="11">
    <location>
        <position position="52"/>
    </location>
    <ligand>
        <name>FAD</name>
        <dbReference type="ChEBI" id="CHEBI:57692"/>
    </ligand>
</feature>
<dbReference type="GO" id="GO:0034599">
    <property type="term" value="P:cellular response to oxidative stress"/>
    <property type="evidence" value="ECO:0007669"/>
    <property type="project" value="TreeGrafter"/>
</dbReference>
<feature type="domain" description="FAD/NAD(P)-binding" evidence="16">
    <location>
        <begin position="7"/>
        <end position="317"/>
    </location>
</feature>
<dbReference type="InterPro" id="IPR036188">
    <property type="entry name" value="FAD/NAD-bd_sf"/>
</dbReference>
<gene>
    <name evidence="17" type="ORF">H261_15532</name>
</gene>
<evidence type="ECO:0000256" key="1">
    <source>
        <dbReference type="ARBA" id="ARBA00007532"/>
    </source>
</evidence>
<feature type="active site" description="Proton acceptor" evidence="10">
    <location>
        <position position="435"/>
    </location>
</feature>
<evidence type="ECO:0000256" key="13">
    <source>
        <dbReference type="RuleBase" id="RU003691"/>
    </source>
</evidence>
<feature type="binding site" evidence="11">
    <location>
        <position position="115"/>
    </location>
    <ligand>
        <name>FAD</name>
        <dbReference type="ChEBI" id="CHEBI:57692"/>
    </ligand>
</feature>
<dbReference type="Pfam" id="PF07992">
    <property type="entry name" value="Pyr_redox_2"/>
    <property type="match status" value="1"/>
</dbReference>
<dbReference type="PANTHER" id="PTHR42737">
    <property type="entry name" value="GLUTATHIONE REDUCTASE"/>
    <property type="match status" value="1"/>
</dbReference>
<dbReference type="EMBL" id="AONQ01000045">
    <property type="protein sequence ID" value="EME69014.1"/>
    <property type="molecule type" value="Genomic_DNA"/>
</dbReference>
<dbReference type="PRINTS" id="PR00368">
    <property type="entry name" value="FADPNR"/>
</dbReference>
<evidence type="ECO:0000256" key="5">
    <source>
        <dbReference type="ARBA" id="ARBA00022857"/>
    </source>
</evidence>
<keyword evidence="18" id="KW-1185">Reference proteome</keyword>
<proteinExistence type="inferred from homology"/>
<comment type="cofactor">
    <cofactor evidence="11">
        <name>FAD</name>
        <dbReference type="ChEBI" id="CHEBI:57692"/>
    </cofactor>
    <text evidence="11">Binds 1 FAD per subunit.</text>
</comment>
<evidence type="ECO:0000256" key="11">
    <source>
        <dbReference type="PIRSR" id="PIRSR000350-3"/>
    </source>
</evidence>
<sequence>MAAYDFDLITLGAGSGGVRACRMAAQAGRKVAVVESSRVGGTCVMRGCVPKKLLVMGARFAEDLTDSLGFGWSMEGADFDWARLVSAKNEELQRLEGVYMRLLKESGVTVVEGRGTLLNAHAVQVGLKVITAETILVATGGRPALPEVPGIEHAVTSDQALDLMQLPERVVIVGGGYIAVEFAGIFNALGVGVTLVLRGDTLLRGFDGDIRATLAEEMTDKGVTLRTTTQVRAIERRGHGYGVELSDGQILDADLVMYATGRVPNTEGLGLEQAGVMLNSKGAIMVDALSRTSVRNIWAVGDVTDRVNLTPVAINEAMAFVRTAFLGQSTAMDYDNIPSAVFSLPPVGTVGLTEAEAARRFGAVDVYLSRFKPMRNILAGRDERTMMKLVVDRATDRVLGVHMVGADAPEIVQGFAVALKCGATKAQFDATVGIHPTSAEEFVTMRDKRP</sequence>
<comment type="catalytic activity">
    <reaction evidence="9 14">
        <text>2 glutathione + NADP(+) = glutathione disulfide + NADPH + H(+)</text>
        <dbReference type="Rhea" id="RHEA:11740"/>
        <dbReference type="ChEBI" id="CHEBI:15378"/>
        <dbReference type="ChEBI" id="CHEBI:57783"/>
        <dbReference type="ChEBI" id="CHEBI:57925"/>
        <dbReference type="ChEBI" id="CHEBI:58297"/>
        <dbReference type="ChEBI" id="CHEBI:58349"/>
        <dbReference type="EC" id="1.8.1.7"/>
    </reaction>
</comment>
<comment type="subunit">
    <text evidence="2">Homodimer.</text>
</comment>
<dbReference type="eggNOG" id="COG1249">
    <property type="taxonomic scope" value="Bacteria"/>
</dbReference>
<dbReference type="InterPro" id="IPR001100">
    <property type="entry name" value="Pyr_nuc-diS_OxRdtase"/>
</dbReference>
<dbReference type="InterPro" id="IPR016156">
    <property type="entry name" value="FAD/NAD-linked_Rdtase_dimer_sf"/>
</dbReference>
<dbReference type="PRINTS" id="PR00411">
    <property type="entry name" value="PNDRDTASEI"/>
</dbReference>
<dbReference type="GO" id="GO:0006749">
    <property type="term" value="P:glutathione metabolic process"/>
    <property type="evidence" value="ECO:0007669"/>
    <property type="project" value="InterPro"/>
</dbReference>
<dbReference type="Pfam" id="PF02852">
    <property type="entry name" value="Pyr_redox_dim"/>
    <property type="match status" value="1"/>
</dbReference>
<reference evidence="17 18" key="1">
    <citation type="journal article" date="2014" name="Genome Announc.">
        <title>Draft Genome Sequence of Magnetospirillum sp. Strain SO-1, a Freshwater Magnetotactic Bacterium Isolated from the Ol'khovka River, Russia.</title>
        <authorList>
            <person name="Grouzdev D.S."/>
            <person name="Dziuba M.V."/>
            <person name="Sukhacheva M.S."/>
            <person name="Mardanov A.V."/>
            <person name="Beletskiy A.V."/>
            <person name="Kuznetsov B.B."/>
            <person name="Skryabin K.G."/>
        </authorList>
    </citation>
    <scope>NUCLEOTIDE SEQUENCE [LARGE SCALE GENOMIC DNA]</scope>
    <source>
        <strain evidence="17 18">SO-1</strain>
    </source>
</reference>
<dbReference type="Gene3D" id="3.50.50.60">
    <property type="entry name" value="FAD/NAD(P)-binding domain"/>
    <property type="match status" value="2"/>
</dbReference>
<dbReference type="AlphaFoldDB" id="M3A941"/>
<evidence type="ECO:0000259" key="16">
    <source>
        <dbReference type="Pfam" id="PF07992"/>
    </source>
</evidence>
<feature type="binding site" evidence="11">
    <location>
        <position position="302"/>
    </location>
    <ligand>
        <name>FAD</name>
        <dbReference type="ChEBI" id="CHEBI:57692"/>
    </ligand>
</feature>
<keyword evidence="11" id="KW-0520">NAD</keyword>
<evidence type="ECO:0000256" key="3">
    <source>
        <dbReference type="ARBA" id="ARBA00022630"/>
    </source>
</evidence>
<accession>M3A941</accession>
<protein>
    <recommendedName>
        <fullName evidence="14">Glutathione reductase</fullName>
        <shortName evidence="14">GRase</shortName>
        <ecNumber evidence="14">1.8.1.7</ecNumber>
    </recommendedName>
</protein>
<evidence type="ECO:0000256" key="9">
    <source>
        <dbReference type="ARBA" id="ARBA00049142"/>
    </source>
</evidence>
<dbReference type="Gene3D" id="3.30.390.30">
    <property type="match status" value="1"/>
</dbReference>
<dbReference type="RefSeq" id="WP_008619266.1">
    <property type="nucleotide sequence ID" value="NZ_AONQ01000045.1"/>
</dbReference>
<evidence type="ECO:0000259" key="15">
    <source>
        <dbReference type="Pfam" id="PF02852"/>
    </source>
</evidence>
<feature type="domain" description="Pyridine nucleotide-disulphide oxidoreductase dimerisation" evidence="15">
    <location>
        <begin position="337"/>
        <end position="445"/>
    </location>
</feature>
<evidence type="ECO:0000256" key="6">
    <source>
        <dbReference type="ARBA" id="ARBA00023002"/>
    </source>
</evidence>
<dbReference type="GO" id="GO:0045454">
    <property type="term" value="P:cell redox homeostasis"/>
    <property type="evidence" value="ECO:0007669"/>
    <property type="project" value="InterPro"/>
</dbReference>
<feature type="binding site" evidence="11">
    <location>
        <begin position="174"/>
        <end position="181"/>
    </location>
    <ligand>
        <name>NAD(+)</name>
        <dbReference type="ChEBI" id="CHEBI:57540"/>
    </ligand>
</feature>
<comment type="caution">
    <text evidence="17">The sequence shown here is derived from an EMBL/GenBank/DDBJ whole genome shotgun (WGS) entry which is preliminary data.</text>
</comment>
<dbReference type="Proteomes" id="UP000011744">
    <property type="component" value="Unassembled WGS sequence"/>
</dbReference>
<evidence type="ECO:0000313" key="17">
    <source>
        <dbReference type="EMBL" id="EME69014.1"/>
    </source>
</evidence>
<evidence type="ECO:0000256" key="8">
    <source>
        <dbReference type="ARBA" id="ARBA00023284"/>
    </source>
</evidence>
<comment type="similarity">
    <text evidence="1 13">Belongs to the class-I pyridine nucleotide-disulfide oxidoreductase family.</text>
</comment>
<evidence type="ECO:0000256" key="10">
    <source>
        <dbReference type="PIRSR" id="PIRSR000350-2"/>
    </source>
</evidence>
<evidence type="ECO:0000256" key="2">
    <source>
        <dbReference type="ARBA" id="ARBA00011738"/>
    </source>
</evidence>
<dbReference type="NCBIfam" id="TIGR01424">
    <property type="entry name" value="gluta_reduc_2"/>
    <property type="match status" value="1"/>
</dbReference>
<name>M3A941_9PROT</name>
<dbReference type="GO" id="GO:0004362">
    <property type="term" value="F:glutathione-disulfide reductase (NADPH) activity"/>
    <property type="evidence" value="ECO:0007669"/>
    <property type="project" value="UniProtKB-EC"/>
</dbReference>
<dbReference type="OrthoDB" id="9764616at2"/>
<dbReference type="FunFam" id="3.50.50.60:FF:000051">
    <property type="entry name" value="Glutathione reductase"/>
    <property type="match status" value="1"/>
</dbReference>
<keyword evidence="3 13" id="KW-0285">Flavoprotein</keyword>
<evidence type="ECO:0000256" key="4">
    <source>
        <dbReference type="ARBA" id="ARBA00022827"/>
    </source>
</evidence>
<keyword evidence="11" id="KW-0547">Nucleotide-binding</keyword>
<dbReference type="EC" id="1.8.1.7" evidence="14"/>
<dbReference type="InterPro" id="IPR046952">
    <property type="entry name" value="GSHR/TRXR-like"/>
</dbReference>
<dbReference type="NCBIfam" id="NF004776">
    <property type="entry name" value="PRK06116.1"/>
    <property type="match status" value="1"/>
</dbReference>
<dbReference type="InterPro" id="IPR023753">
    <property type="entry name" value="FAD/NAD-binding_dom"/>
</dbReference>
<dbReference type="InterPro" id="IPR006324">
    <property type="entry name" value="GSHR"/>
</dbReference>
<keyword evidence="5 14" id="KW-0521">NADP</keyword>
<keyword evidence="6 13" id="KW-0560">Oxidoreductase</keyword>
<organism evidence="17 18">
    <name type="scientific">Paramagnetospirillum caucaseum</name>
    <dbReference type="NCBI Taxonomy" id="1244869"/>
    <lineage>
        <taxon>Bacteria</taxon>
        <taxon>Pseudomonadati</taxon>
        <taxon>Pseudomonadota</taxon>
        <taxon>Alphaproteobacteria</taxon>
        <taxon>Rhodospirillales</taxon>
        <taxon>Magnetospirillaceae</taxon>
        <taxon>Paramagnetospirillum</taxon>
    </lineage>
</organism>
<evidence type="ECO:0000256" key="7">
    <source>
        <dbReference type="ARBA" id="ARBA00023157"/>
    </source>
</evidence>
<evidence type="ECO:0000256" key="12">
    <source>
        <dbReference type="PIRSR" id="PIRSR000350-4"/>
    </source>
</evidence>
<dbReference type="PATRIC" id="fig|1244869.3.peg.3116"/>
<feature type="disulfide bond" description="Redox-active" evidence="12">
    <location>
        <begin position="43"/>
        <end position="48"/>
    </location>
</feature>
<dbReference type="SUPFAM" id="SSF51905">
    <property type="entry name" value="FAD/NAD(P)-binding domain"/>
    <property type="match status" value="1"/>
</dbReference>
<dbReference type="GO" id="GO:0050660">
    <property type="term" value="F:flavin adenine dinucleotide binding"/>
    <property type="evidence" value="ECO:0007669"/>
    <property type="project" value="InterPro"/>
</dbReference>
<keyword evidence="4 11" id="KW-0274">FAD</keyword>
<evidence type="ECO:0000256" key="14">
    <source>
        <dbReference type="RuleBase" id="RU365040"/>
    </source>
</evidence>
<dbReference type="GO" id="GO:0050661">
    <property type="term" value="F:NADP binding"/>
    <property type="evidence" value="ECO:0007669"/>
    <property type="project" value="InterPro"/>
</dbReference>
<feature type="binding site" evidence="11">
    <location>
        <position position="261"/>
    </location>
    <ligand>
        <name>NAD(+)</name>
        <dbReference type="ChEBI" id="CHEBI:57540"/>
    </ligand>
</feature>
<dbReference type="InterPro" id="IPR012999">
    <property type="entry name" value="Pyr_OxRdtase_I_AS"/>
</dbReference>
<keyword evidence="7" id="KW-1015">Disulfide bond</keyword>
<evidence type="ECO:0000313" key="18">
    <source>
        <dbReference type="Proteomes" id="UP000011744"/>
    </source>
</evidence>
<dbReference type="GO" id="GO:0005829">
    <property type="term" value="C:cytosol"/>
    <property type="evidence" value="ECO:0007669"/>
    <property type="project" value="TreeGrafter"/>
</dbReference>
<dbReference type="PANTHER" id="PTHR42737:SF2">
    <property type="entry name" value="GLUTATHIONE REDUCTASE"/>
    <property type="match status" value="1"/>
</dbReference>
<dbReference type="PROSITE" id="PS00076">
    <property type="entry name" value="PYRIDINE_REDOX_1"/>
    <property type="match status" value="1"/>
</dbReference>
<dbReference type="SUPFAM" id="SSF55424">
    <property type="entry name" value="FAD/NAD-linked reductases, dimerisation (C-terminal) domain"/>
    <property type="match status" value="1"/>
</dbReference>